<name>A0A7R7EMH1_9FIRM</name>
<evidence type="ECO:0008006" key="3">
    <source>
        <dbReference type="Google" id="ProtNLM"/>
    </source>
</evidence>
<organism evidence="1 2">
    <name type="scientific">Anaeromicropila herbilytica</name>
    <dbReference type="NCBI Taxonomy" id="2785025"/>
    <lineage>
        <taxon>Bacteria</taxon>
        <taxon>Bacillati</taxon>
        <taxon>Bacillota</taxon>
        <taxon>Clostridia</taxon>
        <taxon>Lachnospirales</taxon>
        <taxon>Lachnospiraceae</taxon>
        <taxon>Anaeromicropila</taxon>
    </lineage>
</organism>
<evidence type="ECO:0000313" key="1">
    <source>
        <dbReference type="EMBL" id="BCN31675.1"/>
    </source>
</evidence>
<evidence type="ECO:0000313" key="2">
    <source>
        <dbReference type="Proteomes" id="UP000595897"/>
    </source>
</evidence>
<dbReference type="RefSeq" id="WP_330611676.1">
    <property type="nucleotide sequence ID" value="NZ_AP024169.1"/>
</dbReference>
<dbReference type="AlphaFoldDB" id="A0A7R7EMH1"/>
<accession>A0A7R7EMH1</accession>
<gene>
    <name evidence="1" type="ORF">bsdtb5_29700</name>
</gene>
<dbReference type="InterPro" id="IPR038735">
    <property type="entry name" value="MSMEG_1276-like_NTP-PPase_dom"/>
</dbReference>
<dbReference type="SUPFAM" id="SSF101386">
    <property type="entry name" value="all-alpha NTP pyrophosphatases"/>
    <property type="match status" value="1"/>
</dbReference>
<sequence>MKKYNKLVRDRIPEIIEKDGHKAIYHTLSEKDYIQALDKKLLEEVKEYQADKSLEEMADVLEVLYAICNARGYAIEELEAKRIQKKVERGGFDKKLFLEYVEDSATDMVGNVSDIKALKKWSALPDDWKETLINNVFCRHCGVTTIVNYAIVDDKNGIVLQGKCAKCDGAVARFVEDMN</sequence>
<keyword evidence="2" id="KW-1185">Reference proteome</keyword>
<dbReference type="KEGG" id="ahb:bsdtb5_29700"/>
<dbReference type="Proteomes" id="UP000595897">
    <property type="component" value="Chromosome"/>
</dbReference>
<dbReference type="EMBL" id="AP024169">
    <property type="protein sequence ID" value="BCN31675.1"/>
    <property type="molecule type" value="Genomic_DNA"/>
</dbReference>
<proteinExistence type="predicted"/>
<dbReference type="CDD" id="cd11532">
    <property type="entry name" value="NTP-PPase_COG4997"/>
    <property type="match status" value="1"/>
</dbReference>
<reference evidence="1 2" key="1">
    <citation type="submission" date="2020-11" db="EMBL/GenBank/DDBJ databases">
        <title>Draft genome sequencing of a Lachnospiraceae strain isolated from anoxic soil subjected to BSD treatment.</title>
        <authorList>
            <person name="Uek A."/>
            <person name="Tonouchi A."/>
        </authorList>
    </citation>
    <scope>NUCLEOTIDE SEQUENCE [LARGE SCALE GENOMIC DNA]</scope>
    <source>
        <strain evidence="1 2">TB5</strain>
    </source>
</reference>
<protein>
    <recommendedName>
        <fullName evidence="3">Phosphoribosyl-ATP pyrophosphohydrolase</fullName>
    </recommendedName>
</protein>